<dbReference type="Proteomes" id="UP001500610">
    <property type="component" value="Unassembled WGS sequence"/>
</dbReference>
<dbReference type="InterPro" id="IPR000835">
    <property type="entry name" value="HTH_MarR-typ"/>
</dbReference>
<comment type="caution">
    <text evidence="2">The sequence shown here is derived from an EMBL/GenBank/DDBJ whole genome shotgun (WGS) entry which is preliminary data.</text>
</comment>
<evidence type="ECO:0000259" key="1">
    <source>
        <dbReference type="PROSITE" id="PS50995"/>
    </source>
</evidence>
<gene>
    <name evidence="2" type="ORF">GCM10023257_46060</name>
</gene>
<dbReference type="Gene3D" id="1.10.10.10">
    <property type="entry name" value="Winged helix-like DNA-binding domain superfamily/Winged helix DNA-binding domain"/>
    <property type="match status" value="1"/>
</dbReference>
<dbReference type="InterPro" id="IPR036390">
    <property type="entry name" value="WH_DNA-bd_sf"/>
</dbReference>
<reference evidence="3" key="1">
    <citation type="journal article" date="2019" name="Int. J. Syst. Evol. Microbiol.">
        <title>The Global Catalogue of Microorganisms (GCM) 10K type strain sequencing project: providing services to taxonomists for standard genome sequencing and annotation.</title>
        <authorList>
            <consortium name="The Broad Institute Genomics Platform"/>
            <consortium name="The Broad Institute Genome Sequencing Center for Infectious Disease"/>
            <person name="Wu L."/>
            <person name="Ma J."/>
        </authorList>
    </citation>
    <scope>NUCLEOTIDE SEQUENCE [LARGE SCALE GENOMIC DNA]</scope>
    <source>
        <strain evidence="3">JCM 17657</strain>
    </source>
</reference>
<accession>A0ABP9II79</accession>
<dbReference type="EMBL" id="BAABIV010000018">
    <property type="protein sequence ID" value="GAA4997829.1"/>
    <property type="molecule type" value="Genomic_DNA"/>
</dbReference>
<dbReference type="Pfam" id="PF01047">
    <property type="entry name" value="MarR"/>
    <property type="match status" value="1"/>
</dbReference>
<evidence type="ECO:0000313" key="3">
    <source>
        <dbReference type="Proteomes" id="UP001500610"/>
    </source>
</evidence>
<feature type="domain" description="HTH marR-type" evidence="1">
    <location>
        <begin position="9"/>
        <end position="142"/>
    </location>
</feature>
<sequence length="152" mass="16816">MAQDPEVTASELVAALTETVSPLLRHAGTVFASNQVPFSQASLLTDLYEQSVPQRMSMLAQKFDVAPRTVTTLVDGLERRGLVQRGPDPDDRRAVLVSVTPKGNALMQEIEWGRQALADELVNRLTPDERVQFARLLDKLRQAPRNEKGPQA</sequence>
<protein>
    <recommendedName>
        <fullName evidence="1">HTH marR-type domain-containing protein</fullName>
    </recommendedName>
</protein>
<dbReference type="SUPFAM" id="SSF46785">
    <property type="entry name" value="Winged helix' DNA-binding domain"/>
    <property type="match status" value="1"/>
</dbReference>
<proteinExistence type="predicted"/>
<dbReference type="PROSITE" id="PS50995">
    <property type="entry name" value="HTH_MARR_2"/>
    <property type="match status" value="1"/>
</dbReference>
<keyword evidence="3" id="KW-1185">Reference proteome</keyword>
<organism evidence="2 3">
    <name type="scientific">Streptomyces hyderabadensis</name>
    <dbReference type="NCBI Taxonomy" id="598549"/>
    <lineage>
        <taxon>Bacteria</taxon>
        <taxon>Bacillati</taxon>
        <taxon>Actinomycetota</taxon>
        <taxon>Actinomycetes</taxon>
        <taxon>Kitasatosporales</taxon>
        <taxon>Streptomycetaceae</taxon>
        <taxon>Streptomyces</taxon>
    </lineage>
</organism>
<dbReference type="InterPro" id="IPR039422">
    <property type="entry name" value="MarR/SlyA-like"/>
</dbReference>
<dbReference type="PANTHER" id="PTHR33164:SF57">
    <property type="entry name" value="MARR-FAMILY TRANSCRIPTIONAL REGULATOR"/>
    <property type="match status" value="1"/>
</dbReference>
<dbReference type="InterPro" id="IPR036388">
    <property type="entry name" value="WH-like_DNA-bd_sf"/>
</dbReference>
<dbReference type="PANTHER" id="PTHR33164">
    <property type="entry name" value="TRANSCRIPTIONAL REGULATOR, MARR FAMILY"/>
    <property type="match status" value="1"/>
</dbReference>
<dbReference type="SMART" id="SM00347">
    <property type="entry name" value="HTH_MARR"/>
    <property type="match status" value="1"/>
</dbReference>
<evidence type="ECO:0000313" key="2">
    <source>
        <dbReference type="EMBL" id="GAA4997829.1"/>
    </source>
</evidence>
<dbReference type="RefSeq" id="WP_226030512.1">
    <property type="nucleotide sequence ID" value="NZ_BAABIV010000018.1"/>
</dbReference>
<name>A0ABP9II79_9ACTN</name>